<proteinExistence type="inferred from homology"/>
<feature type="domain" description="Hexokinase C-terminal" evidence="10">
    <location>
        <begin position="233"/>
        <end position="485"/>
    </location>
</feature>
<dbReference type="Pfam" id="PF00349">
    <property type="entry name" value="Hexokinase_1"/>
    <property type="match status" value="1"/>
</dbReference>
<dbReference type="EMBL" id="CH476616">
    <property type="protein sequence ID" value="EEP79653.1"/>
    <property type="molecule type" value="Genomic_DNA"/>
</dbReference>
<dbReference type="FunCoup" id="C4JPB7">
    <property type="interactions" value="915"/>
</dbReference>
<comment type="similarity">
    <text evidence="2 8">Belongs to the hexokinase family.</text>
</comment>
<dbReference type="Gene3D" id="3.30.420.40">
    <property type="match status" value="1"/>
</dbReference>
<dbReference type="GO" id="GO:0005536">
    <property type="term" value="F:D-glucose binding"/>
    <property type="evidence" value="ECO:0007669"/>
    <property type="project" value="InterPro"/>
</dbReference>
<dbReference type="UniPathway" id="UPA00109">
    <property type="reaction ID" value="UER00180"/>
</dbReference>
<dbReference type="InterPro" id="IPR043129">
    <property type="entry name" value="ATPase_NBD"/>
</dbReference>
<evidence type="ECO:0000256" key="3">
    <source>
        <dbReference type="ARBA" id="ARBA00022679"/>
    </source>
</evidence>
<evidence type="ECO:0000259" key="10">
    <source>
        <dbReference type="Pfam" id="PF03727"/>
    </source>
</evidence>
<keyword evidence="12" id="KW-1185">Reference proteome</keyword>
<evidence type="ECO:0000259" key="9">
    <source>
        <dbReference type="Pfam" id="PF00349"/>
    </source>
</evidence>
<dbReference type="EC" id="2.7.1.-" evidence="8"/>
<dbReference type="OrthoDB" id="419537at2759"/>
<dbReference type="Pfam" id="PF03727">
    <property type="entry name" value="Hexokinase_2"/>
    <property type="match status" value="1"/>
</dbReference>
<feature type="domain" description="Hexokinase N-terminal" evidence="9">
    <location>
        <begin position="13"/>
        <end position="223"/>
    </location>
</feature>
<evidence type="ECO:0000313" key="12">
    <source>
        <dbReference type="Proteomes" id="UP000002058"/>
    </source>
</evidence>
<dbReference type="Proteomes" id="UP000002058">
    <property type="component" value="Unassembled WGS sequence"/>
</dbReference>
<evidence type="ECO:0000313" key="11">
    <source>
        <dbReference type="EMBL" id="EEP79653.1"/>
    </source>
</evidence>
<evidence type="ECO:0000256" key="7">
    <source>
        <dbReference type="ARBA" id="ARBA00023152"/>
    </source>
</evidence>
<dbReference type="OMA" id="YPNFEGY"/>
<dbReference type="PANTHER" id="PTHR19443">
    <property type="entry name" value="HEXOKINASE"/>
    <property type="match status" value="1"/>
</dbReference>
<dbReference type="GO" id="GO:0008865">
    <property type="term" value="F:fructokinase activity"/>
    <property type="evidence" value="ECO:0007669"/>
    <property type="project" value="TreeGrafter"/>
</dbReference>
<evidence type="ECO:0000256" key="4">
    <source>
        <dbReference type="ARBA" id="ARBA00022741"/>
    </source>
</evidence>
<evidence type="ECO:0000256" key="2">
    <source>
        <dbReference type="ARBA" id="ARBA00009225"/>
    </source>
</evidence>
<dbReference type="GO" id="GO:0006006">
    <property type="term" value="P:glucose metabolic process"/>
    <property type="evidence" value="ECO:0007669"/>
    <property type="project" value="TreeGrafter"/>
</dbReference>
<dbReference type="GO" id="GO:0005524">
    <property type="term" value="F:ATP binding"/>
    <property type="evidence" value="ECO:0007669"/>
    <property type="project" value="UniProtKB-UniRule"/>
</dbReference>
<dbReference type="GeneID" id="8442364"/>
<dbReference type="PANTHER" id="PTHR19443:SF30">
    <property type="entry name" value="GLUCOKINASE-1-RELATED"/>
    <property type="match status" value="1"/>
</dbReference>
<dbReference type="KEGG" id="ure:UREG_04499"/>
<dbReference type="STRING" id="336963.C4JPB7"/>
<dbReference type="eggNOG" id="KOG1369">
    <property type="taxonomic scope" value="Eukaryota"/>
</dbReference>
<dbReference type="PRINTS" id="PR00475">
    <property type="entry name" value="HEXOKINASE"/>
</dbReference>
<dbReference type="GO" id="GO:0005829">
    <property type="term" value="C:cytosol"/>
    <property type="evidence" value="ECO:0007669"/>
    <property type="project" value="TreeGrafter"/>
</dbReference>
<dbReference type="HOGENOM" id="CLU_014393_5_0_1"/>
<gene>
    <name evidence="11" type="ORF">UREG_04499</name>
</gene>
<dbReference type="VEuPathDB" id="FungiDB:UREG_04499"/>
<keyword evidence="3 8" id="KW-0808">Transferase</keyword>
<dbReference type="InterPro" id="IPR022672">
    <property type="entry name" value="Hexokinase_N"/>
</dbReference>
<keyword evidence="6 8" id="KW-0067">ATP-binding</keyword>
<organism evidence="11 12">
    <name type="scientific">Uncinocarpus reesii (strain UAMH 1704)</name>
    <dbReference type="NCBI Taxonomy" id="336963"/>
    <lineage>
        <taxon>Eukaryota</taxon>
        <taxon>Fungi</taxon>
        <taxon>Dikarya</taxon>
        <taxon>Ascomycota</taxon>
        <taxon>Pezizomycotina</taxon>
        <taxon>Eurotiomycetes</taxon>
        <taxon>Eurotiomycetidae</taxon>
        <taxon>Onygenales</taxon>
        <taxon>Onygenaceae</taxon>
        <taxon>Uncinocarpus</taxon>
    </lineage>
</organism>
<keyword evidence="5 8" id="KW-0418">Kinase</keyword>
<reference evidence="12" key="1">
    <citation type="journal article" date="2009" name="Genome Res.">
        <title>Comparative genomic analyses of the human fungal pathogens Coccidioides and their relatives.</title>
        <authorList>
            <person name="Sharpton T.J."/>
            <person name="Stajich J.E."/>
            <person name="Rounsley S.D."/>
            <person name="Gardner M.J."/>
            <person name="Wortman J.R."/>
            <person name="Jordar V.S."/>
            <person name="Maiti R."/>
            <person name="Kodira C.D."/>
            <person name="Neafsey D.E."/>
            <person name="Zeng Q."/>
            <person name="Hung C.-Y."/>
            <person name="McMahan C."/>
            <person name="Muszewska A."/>
            <person name="Grynberg M."/>
            <person name="Mandel M.A."/>
            <person name="Kellner E.M."/>
            <person name="Barker B.M."/>
            <person name="Galgiani J.N."/>
            <person name="Orbach M.J."/>
            <person name="Kirkland T.N."/>
            <person name="Cole G.T."/>
            <person name="Henn M.R."/>
            <person name="Birren B.W."/>
            <person name="Taylor J.W."/>
        </authorList>
    </citation>
    <scope>NUCLEOTIDE SEQUENCE [LARGE SCALE GENOMIC DNA]</scope>
    <source>
        <strain evidence="12">UAMH 1704</strain>
    </source>
</reference>
<name>C4JPB7_UNCRE</name>
<sequence length="496" mass="54058">MSSSSDPPVIAAAKQIAAEFEYSSVDVNRGVKEFLSEMETGLTTDGSTLSQIPSYITSVPDGSEKGVYLAVDLGGTNIRVCSINLNGDSTFKMIQNKDAIPQELMVTKAAAELFGFIAEQIEHFLQEHHGERYASHVEKRKMGETDAQQEDVFDLGFTFSFPVFQTAINRGTLFRWTKGFDIPEAVGQDVCQLLQDAIDRRHLPVRVAALINDTVGTLMARSYCSQGRSKALIGAIFGTGTNGAYVEKLARVKKLENSAESAFDTTTGEMVINTEWGSFDNPLKVLPDTGHDQELDRISVNPGVQMFEKRVSGMFLGEILRCTIIHMTKNPSLEMCGGPAVIPPDSALYKNWGIDTKFLSTVEGDSTEDLQQVKKELKSDLGLDHISTTDCKAIKILTHAIGKRAARLSAVPLAAIIISSGRLATDEPIDIGVDGSLVEFYPGYEKYIREAWREVPEIGETGEKRIQVGIAKDGSGVGAALGALVARQAERRKRGQ</sequence>
<dbReference type="GO" id="GO:0004340">
    <property type="term" value="F:glucokinase activity"/>
    <property type="evidence" value="ECO:0007669"/>
    <property type="project" value="TreeGrafter"/>
</dbReference>
<dbReference type="GO" id="GO:0006096">
    <property type="term" value="P:glycolytic process"/>
    <property type="evidence" value="ECO:0007669"/>
    <property type="project" value="UniProtKB-UniPathway"/>
</dbReference>
<accession>C4JPB7</accession>
<evidence type="ECO:0000256" key="8">
    <source>
        <dbReference type="RuleBase" id="RU362007"/>
    </source>
</evidence>
<dbReference type="PROSITE" id="PS51748">
    <property type="entry name" value="HEXOKINASE_2"/>
    <property type="match status" value="1"/>
</dbReference>
<dbReference type="RefSeq" id="XP_002544982.1">
    <property type="nucleotide sequence ID" value="XM_002544936.1"/>
</dbReference>
<comment type="pathway">
    <text evidence="1">Carbohydrate degradation; glycolysis; D-glyceraldehyde 3-phosphate and glycerone phosphate from D-glucose: step 1/4.</text>
</comment>
<dbReference type="GO" id="GO:0001678">
    <property type="term" value="P:intracellular glucose homeostasis"/>
    <property type="evidence" value="ECO:0007669"/>
    <property type="project" value="InterPro"/>
</dbReference>
<keyword evidence="4 8" id="KW-0547">Nucleotide-binding</keyword>
<evidence type="ECO:0000256" key="5">
    <source>
        <dbReference type="ARBA" id="ARBA00022777"/>
    </source>
</evidence>
<dbReference type="Gene3D" id="3.40.367.20">
    <property type="match status" value="1"/>
</dbReference>
<dbReference type="InterPro" id="IPR019807">
    <property type="entry name" value="Hexokinase_BS"/>
</dbReference>
<dbReference type="GO" id="GO:0005739">
    <property type="term" value="C:mitochondrion"/>
    <property type="evidence" value="ECO:0007669"/>
    <property type="project" value="TreeGrafter"/>
</dbReference>
<dbReference type="SUPFAM" id="SSF53067">
    <property type="entry name" value="Actin-like ATPase domain"/>
    <property type="match status" value="2"/>
</dbReference>
<keyword evidence="7 8" id="KW-0324">Glycolysis</keyword>
<protein>
    <recommendedName>
        <fullName evidence="8">Phosphotransferase</fullName>
        <ecNumber evidence="8">2.7.1.-</ecNumber>
    </recommendedName>
</protein>
<dbReference type="AlphaFoldDB" id="C4JPB7"/>
<dbReference type="FunFam" id="3.30.420.40:FF:000034">
    <property type="entry name" value="Phosphotransferase"/>
    <property type="match status" value="1"/>
</dbReference>
<evidence type="ECO:0000256" key="1">
    <source>
        <dbReference type="ARBA" id="ARBA00004888"/>
    </source>
</evidence>
<evidence type="ECO:0000256" key="6">
    <source>
        <dbReference type="ARBA" id="ARBA00022840"/>
    </source>
</evidence>
<dbReference type="InParanoid" id="C4JPB7"/>
<dbReference type="InterPro" id="IPR001312">
    <property type="entry name" value="Hexokinase"/>
</dbReference>
<dbReference type="PROSITE" id="PS00378">
    <property type="entry name" value="HEXOKINASE_1"/>
    <property type="match status" value="1"/>
</dbReference>
<dbReference type="InterPro" id="IPR022673">
    <property type="entry name" value="Hexokinase_C"/>
</dbReference>